<dbReference type="Proteomes" id="UP001165498">
    <property type="component" value="Unassembled WGS sequence"/>
</dbReference>
<dbReference type="EMBL" id="JANFQO010000020">
    <property type="protein sequence ID" value="MCQ4166744.1"/>
    <property type="molecule type" value="Genomic_DNA"/>
</dbReference>
<accession>A0ABT1QWT0</accession>
<dbReference type="Pfam" id="PF01841">
    <property type="entry name" value="Transglut_core"/>
    <property type="match status" value="1"/>
</dbReference>
<keyword evidence="4" id="KW-1185">Reference proteome</keyword>
<evidence type="ECO:0000259" key="2">
    <source>
        <dbReference type="Pfam" id="PF01841"/>
    </source>
</evidence>
<name>A0ABT1QWT0_9GAMM</name>
<feature type="transmembrane region" description="Helical" evidence="1">
    <location>
        <begin position="772"/>
        <end position="795"/>
    </location>
</feature>
<keyword evidence="1" id="KW-1133">Transmembrane helix</keyword>
<dbReference type="Gene3D" id="3.10.620.30">
    <property type="match status" value="1"/>
</dbReference>
<sequence length="892" mass="93879">MSFEEGAARLVFDLDALRAARSDADFAAAVKSAHAWLRTHSSQPARPRFDPDKLAFGSRGERVRAPAADARALRQAFDGIGVAALEFAAAAGVKDGPVAADLAPTEDVQLTAAIRAKAQELGATPLALLRYVHDTVQFIPSYGSIQGSDYTLQTARGNAFDQASLLIALLRASNIPARYVYGTIEVPVAQVMNWVGGVSEPRAALSLLAQGGIPNLGVTEGGVIKTVRLEHVWVETWTNQFPGGGMRAGSGDNWVALDPAFKQYDATPGLQIDAQVQFDMDGLIEHMTQTSTSNAAEGWVQGLDTDFMTQHYRAYGDELRSFVAANKPDATFAEVYGSRQIRPIQLRGLPAGLPYRTIATTAPVSALPGHLRWQFRFSIGERSFLGELENETVMIQRSLPQLAGKLLALNFRPASAADEATLAGYVPPGADGPEDLPSRFPANIVRLVPQFSIDGQSISDAPALGLGIELITRKGLYVPGRDWEETDNPFSVGDYQAVGIDTHGISEAQGARLRAAMETTKARLENGQGQGLTQHDVTGAMMQSAVLGYFARTWAQDGGMAAAKGLTTFRLPSYGTVSTSSRVSLLFGTPRLFAPTGVLMDMDRMAVASVSNDGNSARRDYFAQVGGRAMSASENGVLEDLFSRPGQRLQGTSAVQAIAQANVQGQRIYTIAQDNAASAMPALNLDVQTESDIASAVQAGKVVTVHQSLMNIAHQSGVVGYIVSDPETGAASYLISGSADGGALGTSTLIGLAAAHLLAILAAVFVGGLVSLMFVVAMALMIIGFAIAMIAMAYANEFWCNVGLNIGFGGVGFETPPGLIMAIVFTIAGAFANSWAGQYCSGPSLRAVHAAAAVLPMPAAAVGLVAQASASDAAGQRYRVSVQHAQALLAES</sequence>
<keyword evidence="1" id="KW-0472">Membrane</keyword>
<gene>
    <name evidence="3" type="ORF">NM961_18685</name>
</gene>
<feature type="domain" description="Transglutaminase-like" evidence="2">
    <location>
        <begin position="110"/>
        <end position="259"/>
    </location>
</feature>
<comment type="caution">
    <text evidence="3">The sequence shown here is derived from an EMBL/GenBank/DDBJ whole genome shotgun (WGS) entry which is preliminary data.</text>
</comment>
<reference evidence="3" key="1">
    <citation type="submission" date="2022-07" db="EMBL/GenBank/DDBJ databases">
        <title>Tahibacter sp., a new gammaproteobacterium isolated from the silt sample collected at pig farm.</title>
        <authorList>
            <person name="Chen H."/>
        </authorList>
    </citation>
    <scope>NUCLEOTIDE SEQUENCE</scope>
    <source>
        <strain evidence="3">P2K</strain>
    </source>
</reference>
<organism evidence="3 4">
    <name type="scientific">Tahibacter harae</name>
    <dbReference type="NCBI Taxonomy" id="2963937"/>
    <lineage>
        <taxon>Bacteria</taxon>
        <taxon>Pseudomonadati</taxon>
        <taxon>Pseudomonadota</taxon>
        <taxon>Gammaproteobacteria</taxon>
        <taxon>Lysobacterales</taxon>
        <taxon>Rhodanobacteraceae</taxon>
        <taxon>Tahibacter</taxon>
    </lineage>
</organism>
<dbReference type="SUPFAM" id="SSF54001">
    <property type="entry name" value="Cysteine proteinases"/>
    <property type="match status" value="1"/>
</dbReference>
<evidence type="ECO:0000256" key="1">
    <source>
        <dbReference type="SAM" id="Phobius"/>
    </source>
</evidence>
<keyword evidence="1" id="KW-0812">Transmembrane</keyword>
<dbReference type="PANTHER" id="PTHR33490">
    <property type="entry name" value="BLR5614 PROTEIN-RELATED"/>
    <property type="match status" value="1"/>
</dbReference>
<feature type="transmembrane region" description="Helical" evidence="1">
    <location>
        <begin position="815"/>
        <end position="836"/>
    </location>
</feature>
<evidence type="ECO:0000313" key="3">
    <source>
        <dbReference type="EMBL" id="MCQ4166744.1"/>
    </source>
</evidence>
<dbReference type="InterPro" id="IPR038765">
    <property type="entry name" value="Papain-like_cys_pep_sf"/>
</dbReference>
<proteinExistence type="predicted"/>
<feature type="transmembrane region" description="Helical" evidence="1">
    <location>
        <begin position="742"/>
        <end position="765"/>
    </location>
</feature>
<protein>
    <submittedName>
        <fullName evidence="3">Transglutaminase-like domain-containing protein</fullName>
    </submittedName>
</protein>
<evidence type="ECO:0000313" key="4">
    <source>
        <dbReference type="Proteomes" id="UP001165498"/>
    </source>
</evidence>
<dbReference type="InterPro" id="IPR002931">
    <property type="entry name" value="Transglutaminase-like"/>
</dbReference>